<dbReference type="InterPro" id="IPR036869">
    <property type="entry name" value="J_dom_sf"/>
</dbReference>
<dbReference type="GO" id="GO:0042026">
    <property type="term" value="P:protein refolding"/>
    <property type="evidence" value="ECO:0000318"/>
    <property type="project" value="GO_Central"/>
</dbReference>
<dbReference type="InterPro" id="IPR001623">
    <property type="entry name" value="DnaJ_domain"/>
</dbReference>
<dbReference type="GO" id="GO:0051082">
    <property type="term" value="F:unfolded protein binding"/>
    <property type="evidence" value="ECO:0000318"/>
    <property type="project" value="GO_Central"/>
</dbReference>
<dbReference type="EnsemblPlants" id="HORVU.MOREX.r3.5HG0527200.1">
    <property type="protein sequence ID" value="HORVU.MOREX.r3.5HG0527200.1"/>
    <property type="gene ID" value="HORVU.MOREX.r3.5HG0527200"/>
</dbReference>
<evidence type="ECO:0000313" key="2">
    <source>
        <dbReference type="EnsemblPlants" id="HORVU.MOREX.r3.5HG0527200.1"/>
    </source>
</evidence>
<sequence>MAPSVQVSAVAAPHVLLLSRRLAYAPVSAPSVPLLRSGSGRLTRRASVRVRAGAGGGSGGGPRREAPHDVLGVAPSASPAEIKRAYRRLALKYHPDVNKEANSQEKFLRIKHAYNTLMSSESWSKYASSSSKPADAEEEFDWLAAIIKEMETYRKAEDGLDLEWKIESVAEVVFTYCLTIAMLIFVYQKELIVLIKSLSLEVTFNCFKPHDPSSLTKREAIDDQFNATALNML</sequence>
<proteinExistence type="predicted"/>
<dbReference type="PANTHER" id="PTHR43096:SF61">
    <property type="entry name" value="CHAPERONE DNAJ-DOMAIN SUPERFAMILY PROTEIN"/>
    <property type="match status" value="1"/>
</dbReference>
<dbReference type="Proteomes" id="UP000011116">
    <property type="component" value="Chromosome 5H"/>
</dbReference>
<dbReference type="SMR" id="A0A8I6YM25"/>
<dbReference type="Gramene" id="HORVU.MOREX.r2.5HG0438480.1">
    <property type="protein sequence ID" value="HORVU.MOREX.r2.5HG0438480.1"/>
    <property type="gene ID" value="HORVU.MOREX.r2.5HG0438480"/>
</dbReference>
<evidence type="ECO:0000313" key="3">
    <source>
        <dbReference type="Proteomes" id="UP000011116"/>
    </source>
</evidence>
<name>A0A8I6YM25_HORVV</name>
<dbReference type="CDD" id="cd06257">
    <property type="entry name" value="DnaJ"/>
    <property type="match status" value="1"/>
</dbReference>
<dbReference type="Gramene" id="HORVU.MOREX.r3.5HG0527200.1">
    <property type="protein sequence ID" value="HORVU.MOREX.r3.5HG0527200.1"/>
    <property type="gene ID" value="HORVU.MOREX.r3.5HG0527200"/>
</dbReference>
<keyword evidence="3" id="KW-1185">Reference proteome</keyword>
<dbReference type="SMART" id="SM00271">
    <property type="entry name" value="DnaJ"/>
    <property type="match status" value="1"/>
</dbReference>
<dbReference type="GO" id="GO:0005783">
    <property type="term" value="C:endoplasmic reticulum"/>
    <property type="evidence" value="ECO:0007669"/>
    <property type="project" value="UniProtKB-ARBA"/>
</dbReference>
<organism evidence="2 3">
    <name type="scientific">Hordeum vulgare subsp. vulgare</name>
    <name type="common">Domesticated barley</name>
    <dbReference type="NCBI Taxonomy" id="112509"/>
    <lineage>
        <taxon>Eukaryota</taxon>
        <taxon>Viridiplantae</taxon>
        <taxon>Streptophyta</taxon>
        <taxon>Embryophyta</taxon>
        <taxon>Tracheophyta</taxon>
        <taxon>Spermatophyta</taxon>
        <taxon>Magnoliopsida</taxon>
        <taxon>Liliopsida</taxon>
        <taxon>Poales</taxon>
        <taxon>Poaceae</taxon>
        <taxon>BOP clade</taxon>
        <taxon>Pooideae</taxon>
        <taxon>Triticodae</taxon>
        <taxon>Triticeae</taxon>
        <taxon>Hordeinae</taxon>
        <taxon>Hordeum</taxon>
    </lineage>
</organism>
<dbReference type="SUPFAM" id="SSF46565">
    <property type="entry name" value="Chaperone J-domain"/>
    <property type="match status" value="1"/>
</dbReference>
<dbReference type="PANTHER" id="PTHR43096">
    <property type="entry name" value="DNAJ HOMOLOG 1, MITOCHONDRIAL-RELATED"/>
    <property type="match status" value="1"/>
</dbReference>
<accession>A0A8I6YM25</accession>
<reference evidence="3" key="1">
    <citation type="journal article" date="2012" name="Nature">
        <title>A physical, genetic and functional sequence assembly of the barley genome.</title>
        <authorList>
            <consortium name="The International Barley Genome Sequencing Consortium"/>
            <person name="Mayer K.F."/>
            <person name="Waugh R."/>
            <person name="Brown J.W."/>
            <person name="Schulman A."/>
            <person name="Langridge P."/>
            <person name="Platzer M."/>
            <person name="Fincher G.B."/>
            <person name="Muehlbauer G.J."/>
            <person name="Sato K."/>
            <person name="Close T.J."/>
            <person name="Wise R.P."/>
            <person name="Stein N."/>
        </authorList>
    </citation>
    <scope>NUCLEOTIDE SEQUENCE [LARGE SCALE GENOMIC DNA]</scope>
    <source>
        <strain evidence="3">cv. Morex</strain>
    </source>
</reference>
<dbReference type="PRINTS" id="PR00625">
    <property type="entry name" value="JDOMAIN"/>
</dbReference>
<dbReference type="Pfam" id="PF00226">
    <property type="entry name" value="DnaJ"/>
    <property type="match status" value="1"/>
</dbReference>
<reference evidence="2" key="2">
    <citation type="submission" date="2020-10" db="EMBL/GenBank/DDBJ databases">
        <authorList>
            <person name="Scholz U."/>
            <person name="Mascher M."/>
            <person name="Fiebig A."/>
        </authorList>
    </citation>
    <scope>NUCLEOTIDE SEQUENCE [LARGE SCALE GENOMIC DNA]</scope>
    <source>
        <strain evidence="2">cv. Morex</strain>
    </source>
</reference>
<dbReference type="AlphaFoldDB" id="A0A8I6YM25"/>
<reference evidence="2" key="3">
    <citation type="submission" date="2022-01" db="UniProtKB">
        <authorList>
            <consortium name="EnsemblPlants"/>
        </authorList>
    </citation>
    <scope>IDENTIFICATION</scope>
    <source>
        <strain evidence="2">subsp. vulgare</strain>
    </source>
</reference>
<dbReference type="PROSITE" id="PS50076">
    <property type="entry name" value="DNAJ_2"/>
    <property type="match status" value="1"/>
</dbReference>
<protein>
    <recommendedName>
        <fullName evidence="1">J domain-containing protein</fullName>
    </recommendedName>
</protein>
<dbReference type="GO" id="GO:0005737">
    <property type="term" value="C:cytoplasm"/>
    <property type="evidence" value="ECO:0000318"/>
    <property type="project" value="GO_Central"/>
</dbReference>
<dbReference type="Gene3D" id="1.10.287.110">
    <property type="entry name" value="DnaJ domain"/>
    <property type="match status" value="1"/>
</dbReference>
<feature type="domain" description="J" evidence="1">
    <location>
        <begin position="66"/>
        <end position="144"/>
    </location>
</feature>
<evidence type="ECO:0000259" key="1">
    <source>
        <dbReference type="PROSITE" id="PS50076"/>
    </source>
</evidence>